<dbReference type="Pfam" id="PF01255">
    <property type="entry name" value="Prenyltransf"/>
    <property type="match status" value="1"/>
</dbReference>
<keyword evidence="16" id="KW-1185">Reference proteome</keyword>
<reference evidence="14" key="3">
    <citation type="journal article" date="2021" name="World Allergy Organ. J.">
        <title>Chromosome-level assembly of Dermatophagoides farinae genome and transcriptome reveals two novel allergens Der f 37 and Der f 39.</title>
        <authorList>
            <person name="Chen J."/>
            <person name="Cai Z."/>
            <person name="Fan D."/>
            <person name="Hu J."/>
            <person name="Hou Y."/>
            <person name="He Y."/>
            <person name="Zhang Z."/>
            <person name="Zhao Z."/>
            <person name="Gao P."/>
            <person name="Hu W."/>
            <person name="Sun J."/>
            <person name="Li J."/>
            <person name="Ji K."/>
        </authorList>
    </citation>
    <scope>NUCLEOTIDE SEQUENCE</scope>
    <source>
        <strain evidence="14">JKM2019</strain>
    </source>
</reference>
<dbReference type="InterPro" id="IPR001441">
    <property type="entry name" value="UPP_synth-like"/>
</dbReference>
<keyword evidence="11 13" id="KW-0472">Membrane</keyword>
<evidence type="ECO:0000256" key="10">
    <source>
        <dbReference type="ARBA" id="ARBA00022989"/>
    </source>
</evidence>
<reference evidence="15" key="1">
    <citation type="submission" date="2013-05" db="EMBL/GenBank/DDBJ databases">
        <authorList>
            <person name="Yim A.K.Y."/>
            <person name="Chan T.F."/>
            <person name="Ji K.M."/>
            <person name="Liu X.Y."/>
            <person name="Zhou J.W."/>
            <person name="Li R.Q."/>
            <person name="Yang K.Y."/>
            <person name="Li J."/>
            <person name="Li M."/>
            <person name="Law P.T.W."/>
            <person name="Wu Y.L."/>
            <person name="Cai Z.L."/>
            <person name="Qin H."/>
            <person name="Bao Y."/>
            <person name="Leung R.K.K."/>
            <person name="Ng P.K.S."/>
            <person name="Zou J."/>
            <person name="Zhong X.J."/>
            <person name="Ran P.X."/>
            <person name="Zhong N.S."/>
            <person name="Liu Z.G."/>
            <person name="Tsui S.K.W."/>
        </authorList>
    </citation>
    <scope>NUCLEOTIDE SEQUENCE</scope>
    <source>
        <strain evidence="15">Derf</strain>
        <tissue evidence="15">Whole organism</tissue>
    </source>
</reference>
<comment type="caution">
    <text evidence="15">The sequence shown here is derived from an EMBL/GenBank/DDBJ whole genome shotgun (WGS) entry which is preliminary data.</text>
</comment>
<proteinExistence type="inferred from homology"/>
<sequence length="221" mass="26151">MDKDKTMPLIVIFVCRLMLILSHGLIWLLKMTEIYITYLYHHIRSYWLNIDSKTKACLTRIPVNLAICIGLEDSKQIDMDKIGQLICWCQTLSIQTLTIYHYCDTFPEMMNTIDGIQVQTISLKSSHQSLIESARNICQSSLPITIDRISEHLRHEGKYYRLDDPDLLICFNSDQRTLQAFPLWQIRLTEIFFLTTHRHLNKSQFLYILKRFSRCQQRFGK</sequence>
<name>A0A922L8P0_DERFA</name>
<evidence type="ECO:0000256" key="12">
    <source>
        <dbReference type="ARBA" id="ARBA00047353"/>
    </source>
</evidence>
<evidence type="ECO:0000313" key="14">
    <source>
        <dbReference type="EMBL" id="KAH7641040.1"/>
    </source>
</evidence>
<evidence type="ECO:0000256" key="3">
    <source>
        <dbReference type="ARBA" id="ARBA00004922"/>
    </source>
</evidence>
<evidence type="ECO:0000256" key="1">
    <source>
        <dbReference type="ARBA" id="ARBA00001946"/>
    </source>
</evidence>
<dbReference type="OrthoDB" id="19639at2759"/>
<comment type="pathway">
    <text evidence="3">Protein modification; protein glycosylation.</text>
</comment>
<reference evidence="15" key="4">
    <citation type="journal article" date="2022" name="Res Sq">
        <title>Comparative Genomics Reveals Insights into the Divergent Evolution of Astigmatic Mites and Household Pest Adaptations.</title>
        <authorList>
            <person name="Xiong Q."/>
            <person name="Wan A.T.-Y."/>
            <person name="Liu X.-Y."/>
            <person name="Fung C.S.-H."/>
            <person name="Xiao X."/>
            <person name="Malainual N."/>
            <person name="Hou J."/>
            <person name="Wang L."/>
            <person name="Wang M."/>
            <person name="Yang K."/>
            <person name="Cui Y."/>
            <person name="Leung E."/>
            <person name="Nong W."/>
            <person name="Shin S.-K."/>
            <person name="Au S."/>
            <person name="Jeong K.Y."/>
            <person name="Chew F.T."/>
            <person name="Hui J."/>
            <person name="Leung T.F."/>
            <person name="Tungtrongchitr A."/>
            <person name="Zhong N."/>
            <person name="Liu Z."/>
            <person name="Tsui S."/>
        </authorList>
    </citation>
    <scope>NUCLEOTIDE SEQUENCE</scope>
    <source>
        <strain evidence="15">Derf</strain>
        <tissue evidence="15">Whole organism</tissue>
    </source>
</reference>
<dbReference type="GO" id="GO:0005789">
    <property type="term" value="C:endoplasmic reticulum membrane"/>
    <property type="evidence" value="ECO:0007669"/>
    <property type="project" value="UniProtKB-SubCell"/>
</dbReference>
<dbReference type="EMBL" id="SDOV01000005">
    <property type="protein sequence ID" value="KAH7641040.1"/>
    <property type="molecule type" value="Genomic_DNA"/>
</dbReference>
<keyword evidence="7 13" id="KW-0812">Transmembrane</keyword>
<dbReference type="EC" id="2.5.1.87" evidence="5"/>
<dbReference type="PANTHER" id="PTHR21528">
    <property type="entry name" value="DEHYDRODOLICHYL DIPHOSPHATE SYNTHASE COMPLEX SUBUNIT NUS1"/>
    <property type="match status" value="1"/>
</dbReference>
<keyword evidence="6" id="KW-0808">Transferase</keyword>
<comment type="similarity">
    <text evidence="4">Belongs to the UPP synthase family.</text>
</comment>
<evidence type="ECO:0000256" key="6">
    <source>
        <dbReference type="ARBA" id="ARBA00022679"/>
    </source>
</evidence>
<dbReference type="PANTHER" id="PTHR21528:SF0">
    <property type="entry name" value="DEHYDRODOLICHYL DIPHOSPHATE SYNTHASE COMPLEX SUBUNIT NUS1"/>
    <property type="match status" value="1"/>
</dbReference>
<dbReference type="AlphaFoldDB" id="A0A922L8P0"/>
<keyword evidence="9" id="KW-0460">Magnesium</keyword>
<comment type="subcellular location">
    <subcellularLocation>
        <location evidence="2">Endoplasmic reticulum membrane</location>
    </subcellularLocation>
</comment>
<evidence type="ECO:0000256" key="8">
    <source>
        <dbReference type="ARBA" id="ARBA00022824"/>
    </source>
</evidence>
<accession>A0A922L8P0</accession>
<dbReference type="Proteomes" id="UP000790347">
    <property type="component" value="Unassembled WGS sequence"/>
</dbReference>
<keyword evidence="10 13" id="KW-1133">Transmembrane helix</keyword>
<comment type="cofactor">
    <cofactor evidence="1">
        <name>Mg(2+)</name>
        <dbReference type="ChEBI" id="CHEBI:18420"/>
    </cofactor>
</comment>
<dbReference type="InterPro" id="IPR036424">
    <property type="entry name" value="UPP_synth-like_sf"/>
</dbReference>
<comment type="catalytic activity">
    <reaction evidence="12">
        <text>n isopentenyl diphosphate + (2E,6E)-farnesyl diphosphate = a di-trans,poly-cis-polyprenyl diphosphate + n diphosphate</text>
        <dbReference type="Rhea" id="RHEA:53008"/>
        <dbReference type="Rhea" id="RHEA-COMP:19494"/>
        <dbReference type="ChEBI" id="CHEBI:33019"/>
        <dbReference type="ChEBI" id="CHEBI:128769"/>
        <dbReference type="ChEBI" id="CHEBI:136960"/>
        <dbReference type="ChEBI" id="CHEBI:175763"/>
        <dbReference type="EC" id="2.5.1.87"/>
    </reaction>
</comment>
<evidence type="ECO:0000313" key="15">
    <source>
        <dbReference type="EMBL" id="KAH9526704.1"/>
    </source>
</evidence>
<dbReference type="GO" id="GO:1904423">
    <property type="term" value="C:dehydrodolichyl diphosphate synthase complex"/>
    <property type="evidence" value="ECO:0007669"/>
    <property type="project" value="InterPro"/>
</dbReference>
<dbReference type="InterPro" id="IPR038887">
    <property type="entry name" value="Nus1/NgBR"/>
</dbReference>
<keyword evidence="8" id="KW-0256">Endoplasmic reticulum</keyword>
<gene>
    <name evidence="15" type="ORF">DERF_000768</name>
    <name evidence="14" type="ORF">HUG17_8509</name>
</gene>
<feature type="transmembrane region" description="Helical" evidence="13">
    <location>
        <begin position="6"/>
        <end position="29"/>
    </location>
</feature>
<evidence type="ECO:0000256" key="11">
    <source>
        <dbReference type="ARBA" id="ARBA00023136"/>
    </source>
</evidence>
<evidence type="ECO:0000256" key="13">
    <source>
        <dbReference type="SAM" id="Phobius"/>
    </source>
</evidence>
<evidence type="ECO:0000256" key="2">
    <source>
        <dbReference type="ARBA" id="ARBA00004586"/>
    </source>
</evidence>
<evidence type="ECO:0000256" key="9">
    <source>
        <dbReference type="ARBA" id="ARBA00022842"/>
    </source>
</evidence>
<dbReference type="SUPFAM" id="SSF64005">
    <property type="entry name" value="Undecaprenyl diphosphate synthase"/>
    <property type="match status" value="1"/>
</dbReference>
<evidence type="ECO:0000256" key="4">
    <source>
        <dbReference type="ARBA" id="ARBA00005432"/>
    </source>
</evidence>
<dbReference type="Proteomes" id="UP000828236">
    <property type="component" value="Unassembled WGS sequence"/>
</dbReference>
<reference evidence="14" key="2">
    <citation type="submission" date="2020-06" db="EMBL/GenBank/DDBJ databases">
        <authorList>
            <person name="Ji K."/>
            <person name="Li J."/>
        </authorList>
    </citation>
    <scope>NUCLEOTIDE SEQUENCE</scope>
    <source>
        <strain evidence="14">JKM2019</strain>
        <tissue evidence="14">Whole body</tissue>
    </source>
</reference>
<dbReference type="EMBL" id="ASGP02000001">
    <property type="protein sequence ID" value="KAH9526704.1"/>
    <property type="molecule type" value="Genomic_DNA"/>
</dbReference>
<evidence type="ECO:0000256" key="5">
    <source>
        <dbReference type="ARBA" id="ARBA00012596"/>
    </source>
</evidence>
<evidence type="ECO:0000313" key="16">
    <source>
        <dbReference type="Proteomes" id="UP000790347"/>
    </source>
</evidence>
<dbReference type="GO" id="GO:0045547">
    <property type="term" value="F:ditrans,polycis-polyprenyl diphosphate synthase [(2E,6E)-farnesyl diphosphate specific] activity"/>
    <property type="evidence" value="ECO:0007669"/>
    <property type="project" value="UniProtKB-EC"/>
</dbReference>
<organism evidence="15 16">
    <name type="scientific">Dermatophagoides farinae</name>
    <name type="common">American house dust mite</name>
    <dbReference type="NCBI Taxonomy" id="6954"/>
    <lineage>
        <taxon>Eukaryota</taxon>
        <taxon>Metazoa</taxon>
        <taxon>Ecdysozoa</taxon>
        <taxon>Arthropoda</taxon>
        <taxon>Chelicerata</taxon>
        <taxon>Arachnida</taxon>
        <taxon>Acari</taxon>
        <taxon>Acariformes</taxon>
        <taxon>Sarcoptiformes</taxon>
        <taxon>Astigmata</taxon>
        <taxon>Psoroptidia</taxon>
        <taxon>Analgoidea</taxon>
        <taxon>Pyroglyphidae</taxon>
        <taxon>Dermatophagoidinae</taxon>
        <taxon>Dermatophagoides</taxon>
    </lineage>
</organism>
<dbReference type="Gene3D" id="3.40.1180.10">
    <property type="entry name" value="Decaprenyl diphosphate synthase-like"/>
    <property type="match status" value="1"/>
</dbReference>
<evidence type="ECO:0000256" key="7">
    <source>
        <dbReference type="ARBA" id="ARBA00022692"/>
    </source>
</evidence>
<protein>
    <recommendedName>
        <fullName evidence="5">ditrans,polycis-polyprenyl diphosphate synthase [(2E,6E)-farnesyldiphosphate specific]</fullName>
        <ecNumber evidence="5">2.5.1.87</ecNumber>
    </recommendedName>
</protein>